<evidence type="ECO:0000313" key="6">
    <source>
        <dbReference type="Proteomes" id="UP000317839"/>
    </source>
</evidence>
<feature type="signal peptide" evidence="3">
    <location>
        <begin position="1"/>
        <end position="23"/>
    </location>
</feature>
<protein>
    <submittedName>
        <fullName evidence="5">Amino acid ABC transporter substrate-binding protein</fullName>
    </submittedName>
</protein>
<keyword evidence="2 3" id="KW-0732">Signal</keyword>
<name>A0A545T4K0_9GAMM</name>
<dbReference type="PANTHER" id="PTHR35936:SF38">
    <property type="entry name" value="GLUTAMINE-BINDING PERIPLASMIC PROTEIN"/>
    <property type="match status" value="1"/>
</dbReference>
<dbReference type="Proteomes" id="UP000317839">
    <property type="component" value="Unassembled WGS sequence"/>
</dbReference>
<dbReference type="EMBL" id="VIKR01000005">
    <property type="protein sequence ID" value="TQV72098.1"/>
    <property type="molecule type" value="Genomic_DNA"/>
</dbReference>
<dbReference type="AlphaFoldDB" id="A0A545T4K0"/>
<dbReference type="PANTHER" id="PTHR35936">
    <property type="entry name" value="MEMBRANE-BOUND LYTIC MUREIN TRANSGLYCOSYLASE F"/>
    <property type="match status" value="1"/>
</dbReference>
<evidence type="ECO:0000256" key="3">
    <source>
        <dbReference type="SAM" id="SignalP"/>
    </source>
</evidence>
<dbReference type="RefSeq" id="WP_142943426.1">
    <property type="nucleotide sequence ID" value="NZ_VIKR01000005.1"/>
</dbReference>
<gene>
    <name evidence="5" type="ORF">FLL45_17910</name>
</gene>
<reference evidence="5 6" key="1">
    <citation type="submission" date="2019-06" db="EMBL/GenBank/DDBJ databases">
        <title>Draft genome of Aliikangiella marina GYP-15.</title>
        <authorList>
            <person name="Wang G."/>
        </authorList>
    </citation>
    <scope>NUCLEOTIDE SEQUENCE [LARGE SCALE GENOMIC DNA]</scope>
    <source>
        <strain evidence="5 6">GYP-15</strain>
    </source>
</reference>
<sequence>MWSFIPKILVFSILLLVTSQLSAQIAKQSEPDKGVTDCRLRVAWNPWPPFIESAEEARGIHIDLMNWLGDALKCQIIYKRMNWEQSIIALEKGDIDLLGRASITDARKKFAYFSDPYRESLVVLYVRKGESRKHDAESIEDLLKQDFVIGLQKGAYYGETIMRLKEQPEYFDNFPELVFDEGPPVSLLLNRSIDGLLESPYTIDSILLKKHNRSQIEEFPIQIFSEQLHFMLSKKTLSADFVAQLNQALAEVRQTEAYKQHWFWKAIK</sequence>
<accession>A0A545T4K0</accession>
<comment type="similarity">
    <text evidence="1">Belongs to the bacterial solute-binding protein 3 family.</text>
</comment>
<evidence type="ECO:0000256" key="1">
    <source>
        <dbReference type="ARBA" id="ARBA00010333"/>
    </source>
</evidence>
<proteinExistence type="inferred from homology"/>
<evidence type="ECO:0000256" key="2">
    <source>
        <dbReference type="ARBA" id="ARBA00022729"/>
    </source>
</evidence>
<feature type="domain" description="Solute-binding protein family 3/N-terminal" evidence="4">
    <location>
        <begin position="39"/>
        <end position="265"/>
    </location>
</feature>
<dbReference type="SMART" id="SM00062">
    <property type="entry name" value="PBPb"/>
    <property type="match status" value="1"/>
</dbReference>
<organism evidence="5 6">
    <name type="scientific">Aliikangiella marina</name>
    <dbReference type="NCBI Taxonomy" id="1712262"/>
    <lineage>
        <taxon>Bacteria</taxon>
        <taxon>Pseudomonadati</taxon>
        <taxon>Pseudomonadota</taxon>
        <taxon>Gammaproteobacteria</taxon>
        <taxon>Oceanospirillales</taxon>
        <taxon>Pleioneaceae</taxon>
        <taxon>Aliikangiella</taxon>
    </lineage>
</organism>
<dbReference type="InterPro" id="IPR001638">
    <property type="entry name" value="Solute-binding_3/MltF_N"/>
</dbReference>
<evidence type="ECO:0000259" key="4">
    <source>
        <dbReference type="SMART" id="SM00062"/>
    </source>
</evidence>
<keyword evidence="6" id="KW-1185">Reference proteome</keyword>
<dbReference type="Gene3D" id="3.40.190.10">
    <property type="entry name" value="Periplasmic binding protein-like II"/>
    <property type="match status" value="2"/>
</dbReference>
<dbReference type="Pfam" id="PF00497">
    <property type="entry name" value="SBP_bac_3"/>
    <property type="match status" value="1"/>
</dbReference>
<dbReference type="SUPFAM" id="SSF53850">
    <property type="entry name" value="Periplasmic binding protein-like II"/>
    <property type="match status" value="1"/>
</dbReference>
<dbReference type="OrthoDB" id="9768183at2"/>
<comment type="caution">
    <text evidence="5">The sequence shown here is derived from an EMBL/GenBank/DDBJ whole genome shotgun (WGS) entry which is preliminary data.</text>
</comment>
<evidence type="ECO:0000313" key="5">
    <source>
        <dbReference type="EMBL" id="TQV72098.1"/>
    </source>
</evidence>
<feature type="chain" id="PRO_5021793483" evidence="3">
    <location>
        <begin position="24"/>
        <end position="268"/>
    </location>
</feature>